<dbReference type="AlphaFoldDB" id="A0A9P6ZXT1"/>
<comment type="caution">
    <text evidence="1">The sequence shown here is derived from an EMBL/GenBank/DDBJ whole genome shotgun (WGS) entry which is preliminary data.</text>
</comment>
<reference evidence="1" key="1">
    <citation type="journal article" date="2020" name="New Phytol.">
        <title>Comparative genomics reveals dynamic genome evolution in host specialist ectomycorrhizal fungi.</title>
        <authorList>
            <person name="Lofgren L.A."/>
            <person name="Nguyen N.H."/>
            <person name="Vilgalys R."/>
            <person name="Ruytinx J."/>
            <person name="Liao H.L."/>
            <person name="Branco S."/>
            <person name="Kuo A."/>
            <person name="LaButti K."/>
            <person name="Lipzen A."/>
            <person name="Andreopoulos W."/>
            <person name="Pangilinan J."/>
            <person name="Riley R."/>
            <person name="Hundley H."/>
            <person name="Na H."/>
            <person name="Barry K."/>
            <person name="Grigoriev I.V."/>
            <person name="Stajich J.E."/>
            <person name="Kennedy P.G."/>
        </authorList>
    </citation>
    <scope>NUCLEOTIDE SEQUENCE</scope>
    <source>
        <strain evidence="1">DOB743</strain>
    </source>
</reference>
<evidence type="ECO:0000313" key="1">
    <source>
        <dbReference type="EMBL" id="KAG1778122.1"/>
    </source>
</evidence>
<proteinExistence type="predicted"/>
<protein>
    <submittedName>
        <fullName evidence="1">Uncharacterized protein</fullName>
    </submittedName>
</protein>
<accession>A0A9P6ZXT1</accession>
<keyword evidence="2" id="KW-1185">Reference proteome</keyword>
<evidence type="ECO:0000313" key="2">
    <source>
        <dbReference type="Proteomes" id="UP000714275"/>
    </source>
</evidence>
<name>A0A9P6ZXT1_9AGAM</name>
<dbReference type="Proteomes" id="UP000714275">
    <property type="component" value="Unassembled WGS sequence"/>
</dbReference>
<organism evidence="1 2">
    <name type="scientific">Suillus placidus</name>
    <dbReference type="NCBI Taxonomy" id="48579"/>
    <lineage>
        <taxon>Eukaryota</taxon>
        <taxon>Fungi</taxon>
        <taxon>Dikarya</taxon>
        <taxon>Basidiomycota</taxon>
        <taxon>Agaricomycotina</taxon>
        <taxon>Agaricomycetes</taxon>
        <taxon>Agaricomycetidae</taxon>
        <taxon>Boletales</taxon>
        <taxon>Suillineae</taxon>
        <taxon>Suillaceae</taxon>
        <taxon>Suillus</taxon>
    </lineage>
</organism>
<sequence length="318" mass="36978">MPQAKMTPLKGQLIKAQAEATPSNAKWMKDTRYPTADMVLFNGNHRWTHMEELYEQEFHDYYQGMKDPKNFMPEHKQNEAMDLMKALQAATNSSLLLHELTVNQSLSSRDDTDTDKLKNDLWLGRGKGSDIADELITDVVEKWEKSKDSTSSNTAWVVSNKQLFNFLQDIYAHLPMLILLEFLVSPVILPTMEQVTTRYLSKDCIGIIDPKQETEHLWVIKDMLVYYKNNPDDKCEKTTLFNIVTKMMWWRLCFDLSLGDMHPSLLQTRPPILSVSAIAARMLNWHACKMLKYMKVPRGELEIEEVTFFDESLREIFT</sequence>
<dbReference type="OrthoDB" id="2692192at2759"/>
<dbReference type="EMBL" id="JABBWD010000017">
    <property type="protein sequence ID" value="KAG1778122.1"/>
    <property type="molecule type" value="Genomic_DNA"/>
</dbReference>
<gene>
    <name evidence="1" type="ORF">EV702DRAFT_1044812</name>
</gene>